<evidence type="ECO:0000256" key="2">
    <source>
        <dbReference type="ARBA" id="ARBA00009638"/>
    </source>
</evidence>
<organism evidence="11">
    <name type="scientific">Rhodosorus marinus</name>
    <dbReference type="NCBI Taxonomy" id="101924"/>
    <lineage>
        <taxon>Eukaryota</taxon>
        <taxon>Rhodophyta</taxon>
        <taxon>Stylonematophyceae</taxon>
        <taxon>Stylonematales</taxon>
        <taxon>Stylonemataceae</taxon>
        <taxon>Rhodosorus</taxon>
    </lineage>
</organism>
<dbReference type="InterPro" id="IPR030393">
    <property type="entry name" value="G_ENGB_dom"/>
</dbReference>
<dbReference type="GO" id="GO:0046872">
    <property type="term" value="F:metal ion binding"/>
    <property type="evidence" value="ECO:0007669"/>
    <property type="project" value="UniProtKB-KW"/>
</dbReference>
<evidence type="ECO:0000256" key="9">
    <source>
        <dbReference type="ARBA" id="ARBA00023306"/>
    </source>
</evidence>
<evidence type="ECO:0000256" key="1">
    <source>
        <dbReference type="ARBA" id="ARBA00001946"/>
    </source>
</evidence>
<evidence type="ECO:0000256" key="3">
    <source>
        <dbReference type="ARBA" id="ARBA00022618"/>
    </source>
</evidence>
<keyword evidence="7" id="KW-0342">GTP-binding</keyword>
<dbReference type="EMBL" id="HBHW01033744">
    <property type="protein sequence ID" value="CAE0057975.1"/>
    <property type="molecule type" value="Transcribed_RNA"/>
</dbReference>
<dbReference type="InterPro" id="IPR027417">
    <property type="entry name" value="P-loop_NTPase"/>
</dbReference>
<dbReference type="GO" id="GO:0005525">
    <property type="term" value="F:GTP binding"/>
    <property type="evidence" value="ECO:0007669"/>
    <property type="project" value="UniProtKB-KW"/>
</dbReference>
<dbReference type="InterPro" id="IPR006073">
    <property type="entry name" value="GTP-bd"/>
</dbReference>
<dbReference type="GO" id="GO:0051301">
    <property type="term" value="P:cell division"/>
    <property type="evidence" value="ECO:0007669"/>
    <property type="project" value="UniProtKB-KW"/>
</dbReference>
<dbReference type="PANTHER" id="PTHR11649">
    <property type="entry name" value="MSS1/TRME-RELATED GTP-BINDING PROTEIN"/>
    <property type="match status" value="1"/>
</dbReference>
<gene>
    <name evidence="11" type="ORF">RMAR00112_LOCUS26029</name>
</gene>
<dbReference type="Gene3D" id="3.40.50.300">
    <property type="entry name" value="P-loop containing nucleotide triphosphate hydrolases"/>
    <property type="match status" value="1"/>
</dbReference>
<proteinExistence type="inferred from homology"/>
<reference evidence="11" key="1">
    <citation type="submission" date="2021-01" db="EMBL/GenBank/DDBJ databases">
        <authorList>
            <person name="Corre E."/>
            <person name="Pelletier E."/>
            <person name="Niang G."/>
            <person name="Scheremetjew M."/>
            <person name="Finn R."/>
            <person name="Kale V."/>
            <person name="Holt S."/>
            <person name="Cochrane G."/>
            <person name="Meng A."/>
            <person name="Brown T."/>
            <person name="Cohen L."/>
        </authorList>
    </citation>
    <scope>NUCLEOTIDE SEQUENCE</scope>
    <source>
        <strain evidence="11">CCMP 769</strain>
    </source>
</reference>
<dbReference type="InterPro" id="IPR019987">
    <property type="entry name" value="GTP-bd_ribosome_bio_YsxC"/>
</dbReference>
<feature type="domain" description="EngB-type G" evidence="10">
    <location>
        <begin position="413"/>
        <end position="599"/>
    </location>
</feature>
<keyword evidence="6" id="KW-0460">Magnesium</keyword>
<dbReference type="AlphaFoldDB" id="A0A7S3A1P1"/>
<keyword evidence="4" id="KW-0479">Metal-binding</keyword>
<dbReference type="PROSITE" id="PS51706">
    <property type="entry name" value="G_ENGB"/>
    <property type="match status" value="1"/>
</dbReference>
<comment type="cofactor">
    <cofactor evidence="1">
        <name>Mg(2+)</name>
        <dbReference type="ChEBI" id="CHEBI:18420"/>
    </cofactor>
</comment>
<protein>
    <recommendedName>
        <fullName evidence="10">EngB-type G domain-containing protein</fullName>
    </recommendedName>
</protein>
<dbReference type="SUPFAM" id="SSF52540">
    <property type="entry name" value="P-loop containing nucleoside triphosphate hydrolases"/>
    <property type="match status" value="1"/>
</dbReference>
<dbReference type="Pfam" id="PF01926">
    <property type="entry name" value="MMR_HSR1"/>
    <property type="match status" value="1"/>
</dbReference>
<keyword evidence="8" id="KW-0717">Septation</keyword>
<name>A0A7S3A1P1_9RHOD</name>
<keyword evidence="9" id="KW-0131">Cell cycle</keyword>
<evidence type="ECO:0000256" key="5">
    <source>
        <dbReference type="ARBA" id="ARBA00022741"/>
    </source>
</evidence>
<keyword evidence="5" id="KW-0547">Nucleotide-binding</keyword>
<evidence type="ECO:0000256" key="8">
    <source>
        <dbReference type="ARBA" id="ARBA00023210"/>
    </source>
</evidence>
<sequence>MGRWGPVSRNGLANFGFVYSTLQIQRTRTIQARIQRRKEKITVMQQAEKYGAQLGEDEVSAYGMRTLNALRKGGVTASDAVRDVRERIDELDPVFFNTLTKALIREQRYPEAKSLHVVRMSNPDLYAFRSSKVLLDLSARRMDVLFAKKVARDIIDHEDFKTSTISARDHLDVAAAMALTYQRRPTLSFLKSLEKRMLREQKSTEKAFSKMREESKGLETIGVEFKHADDFSEEDEEVTTYMNPFGRTDLVQEDEEFVDAKVKYSVESYDETLDEKQETDALVALEQGPLRFGEMISSAMLNEDEVRSVKLQRREEVVEMCKEAREYVKWSDAKKRTARIEEKQGVDFLRPYHNLLAALSKTGMTEAVFKTLDIMKLADIPTNTFTYEAVGNAVIKSVRFVKSAVDMETLPPRLVEAAFVGRSNVGKSSLINMLCGKKRLALTSNTPGKTKMFNYFIANDQKEAHGRRFYLVDLPGVGFARVDSKTKDRWTQFTADYFLERQGLKIVFHLIDSKIGVQKHDLELMDLVRDTDIEEKYCVVLTKVDKLGNKRVHTQIIDGVLDALEEKGLALTTNIIPTSSEYKIGRDHIWKHMYRLMLSKRSTWMEGAEDALDVAH</sequence>
<dbReference type="HAMAP" id="MF_00321">
    <property type="entry name" value="GTPase_EngB"/>
    <property type="match status" value="1"/>
</dbReference>
<accession>A0A7S3A1P1</accession>
<dbReference type="NCBIfam" id="TIGR03598">
    <property type="entry name" value="GTPase_YsxC"/>
    <property type="match status" value="1"/>
</dbReference>
<evidence type="ECO:0000259" key="10">
    <source>
        <dbReference type="PROSITE" id="PS51706"/>
    </source>
</evidence>
<evidence type="ECO:0000256" key="7">
    <source>
        <dbReference type="ARBA" id="ARBA00023134"/>
    </source>
</evidence>
<dbReference type="PANTHER" id="PTHR11649:SF13">
    <property type="entry name" value="ENGB-TYPE G DOMAIN-CONTAINING PROTEIN"/>
    <property type="match status" value="1"/>
</dbReference>
<evidence type="ECO:0000313" key="11">
    <source>
        <dbReference type="EMBL" id="CAE0057975.1"/>
    </source>
</evidence>
<dbReference type="CDD" id="cd01876">
    <property type="entry name" value="YihA_EngB"/>
    <property type="match status" value="1"/>
</dbReference>
<evidence type="ECO:0000256" key="4">
    <source>
        <dbReference type="ARBA" id="ARBA00022723"/>
    </source>
</evidence>
<comment type="similarity">
    <text evidence="2">Belongs to the TRAFAC class TrmE-Era-EngA-EngB-Septin-like GTPase superfamily. EngB GTPase family.</text>
</comment>
<keyword evidence="3" id="KW-0132">Cell division</keyword>
<evidence type="ECO:0000256" key="6">
    <source>
        <dbReference type="ARBA" id="ARBA00022842"/>
    </source>
</evidence>